<name>R0GYK8_9BRAS</name>
<dbReference type="eggNOG" id="ENOG502S2SU">
    <property type="taxonomic scope" value="Eukaryota"/>
</dbReference>
<dbReference type="Proteomes" id="UP000029121">
    <property type="component" value="Unassembled WGS sequence"/>
</dbReference>
<sequence length="221" mass="26375">MASLRQKKKQHPAKRAWKNFTNMVKSKFRDMEIASSVRNSTARVLRFISRRLIVPFRTRYLQNNSYTTDKYHYSGNESSRQFLNAFSRDRTKPKRRHYGYDDDYYSQIYQYQSQSQSKRQSQNQSQSQNQNQSQSQSRGEGTSGSKERVVGKKEEKKEEDEEGMPEIADSMEDAWRRVVAASPHLQVDERADEFIYKFRESMKMEKERSFLEFQERLKRSA</sequence>
<gene>
    <name evidence="2" type="ORF">CARUB_v10005689mg</name>
</gene>
<feature type="compositionally biased region" description="Acidic residues" evidence="1">
    <location>
        <begin position="157"/>
        <end position="169"/>
    </location>
</feature>
<dbReference type="AlphaFoldDB" id="R0GYK8"/>
<dbReference type="Pfam" id="PF05553">
    <property type="entry name" value="DUF761"/>
    <property type="match status" value="1"/>
</dbReference>
<proteinExistence type="predicted"/>
<dbReference type="EMBL" id="KB870811">
    <property type="protein sequence ID" value="EOA17395.1"/>
    <property type="molecule type" value="Genomic_DNA"/>
</dbReference>
<feature type="compositionally biased region" description="Low complexity" evidence="1">
    <location>
        <begin position="112"/>
        <end position="137"/>
    </location>
</feature>
<accession>R0GYK8</accession>
<organism evidence="2 3">
    <name type="scientific">Capsella rubella</name>
    <dbReference type="NCBI Taxonomy" id="81985"/>
    <lineage>
        <taxon>Eukaryota</taxon>
        <taxon>Viridiplantae</taxon>
        <taxon>Streptophyta</taxon>
        <taxon>Embryophyta</taxon>
        <taxon>Tracheophyta</taxon>
        <taxon>Spermatophyta</taxon>
        <taxon>Magnoliopsida</taxon>
        <taxon>eudicotyledons</taxon>
        <taxon>Gunneridae</taxon>
        <taxon>Pentapetalae</taxon>
        <taxon>rosids</taxon>
        <taxon>malvids</taxon>
        <taxon>Brassicales</taxon>
        <taxon>Brassicaceae</taxon>
        <taxon>Camelineae</taxon>
        <taxon>Capsella</taxon>
    </lineage>
</organism>
<keyword evidence="3" id="KW-1185">Reference proteome</keyword>
<evidence type="ECO:0000256" key="1">
    <source>
        <dbReference type="SAM" id="MobiDB-lite"/>
    </source>
</evidence>
<dbReference type="OrthoDB" id="1913960at2759"/>
<evidence type="ECO:0000313" key="2">
    <source>
        <dbReference type="EMBL" id="EOA17395.1"/>
    </source>
</evidence>
<dbReference type="KEGG" id="crb:17878981"/>
<feature type="region of interest" description="Disordered" evidence="1">
    <location>
        <begin position="112"/>
        <end position="169"/>
    </location>
</feature>
<evidence type="ECO:0008006" key="4">
    <source>
        <dbReference type="Google" id="ProtNLM"/>
    </source>
</evidence>
<dbReference type="InterPro" id="IPR008480">
    <property type="entry name" value="DUF761_pln"/>
</dbReference>
<evidence type="ECO:0000313" key="3">
    <source>
        <dbReference type="Proteomes" id="UP000029121"/>
    </source>
</evidence>
<feature type="compositionally biased region" description="Basic and acidic residues" evidence="1">
    <location>
        <begin position="145"/>
        <end position="156"/>
    </location>
</feature>
<protein>
    <recommendedName>
        <fullName evidence="4">Cotton fiber protein</fullName>
    </recommendedName>
</protein>
<reference evidence="3" key="1">
    <citation type="journal article" date="2013" name="Nat. Genet.">
        <title>The Capsella rubella genome and the genomic consequences of rapid mating system evolution.</title>
        <authorList>
            <person name="Slotte T."/>
            <person name="Hazzouri K.M."/>
            <person name="Agren J.A."/>
            <person name="Koenig D."/>
            <person name="Maumus F."/>
            <person name="Guo Y.L."/>
            <person name="Steige K."/>
            <person name="Platts A.E."/>
            <person name="Escobar J.S."/>
            <person name="Newman L.K."/>
            <person name="Wang W."/>
            <person name="Mandakova T."/>
            <person name="Vello E."/>
            <person name="Smith L.M."/>
            <person name="Henz S.R."/>
            <person name="Steffen J."/>
            <person name="Takuno S."/>
            <person name="Brandvain Y."/>
            <person name="Coop G."/>
            <person name="Andolfatto P."/>
            <person name="Hu T.T."/>
            <person name="Blanchette M."/>
            <person name="Clark R.M."/>
            <person name="Quesneville H."/>
            <person name="Nordborg M."/>
            <person name="Gaut B.S."/>
            <person name="Lysak M.A."/>
            <person name="Jenkins J."/>
            <person name="Grimwood J."/>
            <person name="Chapman J."/>
            <person name="Prochnik S."/>
            <person name="Shu S."/>
            <person name="Rokhsar D."/>
            <person name="Schmutz J."/>
            <person name="Weigel D."/>
            <person name="Wright S.I."/>
        </authorList>
    </citation>
    <scope>NUCLEOTIDE SEQUENCE [LARGE SCALE GENOMIC DNA]</scope>
    <source>
        <strain evidence="3">cv. Monte Gargano</strain>
    </source>
</reference>